<name>A0A0A7RQF7_SIV</name>
<gene>
    <name evidence="2" type="primary">rev</name>
</gene>
<organismHost>
    <name type="scientific">Cercopithecidae</name>
    <name type="common">Old World monkeys</name>
    <dbReference type="NCBI Taxonomy" id="9527"/>
</organismHost>
<evidence type="ECO:0000256" key="1">
    <source>
        <dbReference type="SAM" id="MobiDB-lite"/>
    </source>
</evidence>
<accession>A0A0A7RQF7</accession>
<sequence length="92" mass="11135">MSAGPEREQPPWFQEYLRLATRLWQGRIPPRDDQLPQTARQRKRRRARQRRVEHQIRTLQARILQALEQRNSRDLVEGIERIHLAEERESSS</sequence>
<organism evidence="2">
    <name type="scientific">Simian immunodeficiency virus</name>
    <name type="common">SIV</name>
    <dbReference type="NCBI Taxonomy" id="11723"/>
    <lineage>
        <taxon>Viruses</taxon>
        <taxon>Riboviria</taxon>
        <taxon>Pararnavirae</taxon>
        <taxon>Artverviricota</taxon>
        <taxon>Revtraviricetes</taxon>
        <taxon>Ortervirales</taxon>
        <taxon>Retroviridae</taxon>
        <taxon>Orthoretrovirinae</taxon>
        <taxon>Lentivirus</taxon>
        <taxon>Lentivirus simimdef</taxon>
    </lineage>
</organism>
<evidence type="ECO:0000313" key="2">
    <source>
        <dbReference type="EMBL" id="AJA39850.1"/>
    </source>
</evidence>
<feature type="compositionally biased region" description="Basic residues" evidence="1">
    <location>
        <begin position="40"/>
        <end position="49"/>
    </location>
</feature>
<organismHost>
    <name type="scientific">Pan troglodytes</name>
    <name type="common">Chimpanzee</name>
    <dbReference type="NCBI Taxonomy" id="9598"/>
</organismHost>
<proteinExistence type="predicted"/>
<dbReference type="EMBL" id="KM378565">
    <property type="protein sequence ID" value="AJA39850.1"/>
    <property type="molecule type" value="Genomic_DNA"/>
</dbReference>
<feature type="region of interest" description="Disordered" evidence="1">
    <location>
        <begin position="27"/>
        <end position="52"/>
    </location>
</feature>
<reference evidence="2" key="1">
    <citation type="journal article" date="2015" name="AIDS Res. Hum. Retroviruses">
        <title>Genetic Characterization of Near Full Length SIVdrl Genomes from Four Captive Drills (Mandrillus leucophaeus).</title>
        <authorList>
            <person name="Dietrich U."/>
            <person name="Landersz M."/>
            <person name="Stahl-Hennig C."/>
            <person name="Geiger C."/>
            <person name="Foley B.T."/>
        </authorList>
    </citation>
    <scope>NUCLEOTIDE SEQUENCE</scope>
    <source>
        <strain evidence="2">D5</strain>
    </source>
</reference>
<protein>
    <submittedName>
        <fullName evidence="2">Rev protein</fullName>
    </submittedName>
</protein>